<comment type="caution">
    <text evidence="2">The sequence shown here is derived from an EMBL/GenBank/DDBJ whole genome shotgun (WGS) entry which is preliminary data.</text>
</comment>
<dbReference type="Gene3D" id="1.10.260.40">
    <property type="entry name" value="lambda repressor-like DNA-binding domains"/>
    <property type="match status" value="1"/>
</dbReference>
<dbReference type="InterPro" id="IPR001387">
    <property type="entry name" value="Cro/C1-type_HTH"/>
</dbReference>
<gene>
    <name evidence="2" type="ORF">G9470_18675</name>
</gene>
<evidence type="ECO:0000313" key="3">
    <source>
        <dbReference type="Proteomes" id="UP000539052"/>
    </source>
</evidence>
<dbReference type="InterPro" id="IPR010982">
    <property type="entry name" value="Lambda_DNA-bd_dom_sf"/>
</dbReference>
<proteinExistence type="predicted"/>
<protein>
    <submittedName>
        <fullName evidence="2">Helix-turn-helix transcriptional regulator</fullName>
    </submittedName>
</protein>
<name>A0ABX1VY99_9FIRM</name>
<dbReference type="EMBL" id="JAAOXG010000039">
    <property type="protein sequence ID" value="NNJ31802.1"/>
    <property type="molecule type" value="Genomic_DNA"/>
</dbReference>
<reference evidence="2 3" key="1">
    <citation type="submission" date="2020-03" db="EMBL/GenBank/DDBJ databases">
        <title>Genome Sequence of industrial isolate, B5A.</title>
        <authorList>
            <person name="Sharma S."/>
            <person name="Patil P.B."/>
            <person name="Korpole S."/>
        </authorList>
    </citation>
    <scope>NUCLEOTIDE SEQUENCE [LARGE SCALE GENOMIC DNA]</scope>
    <source>
        <strain evidence="2 3">PI-S10-B5A</strain>
    </source>
</reference>
<evidence type="ECO:0000313" key="2">
    <source>
        <dbReference type="EMBL" id="NNJ31802.1"/>
    </source>
</evidence>
<keyword evidence="3" id="KW-1185">Reference proteome</keyword>
<organism evidence="2 3">
    <name type="scientific">Lacrimispora defluvii</name>
    <dbReference type="NCBI Taxonomy" id="2719233"/>
    <lineage>
        <taxon>Bacteria</taxon>
        <taxon>Bacillati</taxon>
        <taxon>Bacillota</taxon>
        <taxon>Clostridia</taxon>
        <taxon>Lachnospirales</taxon>
        <taxon>Lachnospiraceae</taxon>
        <taxon>Lacrimispora</taxon>
    </lineage>
</organism>
<dbReference type="Proteomes" id="UP000539052">
    <property type="component" value="Unassembled WGS sequence"/>
</dbReference>
<feature type="domain" description="HTH cro/C1-type" evidence="1">
    <location>
        <begin position="41"/>
        <end position="61"/>
    </location>
</feature>
<dbReference type="RefSeq" id="WP_170822915.1">
    <property type="nucleotide sequence ID" value="NZ_JAAOXG010000039.1"/>
</dbReference>
<evidence type="ECO:0000259" key="1">
    <source>
        <dbReference type="PROSITE" id="PS50943"/>
    </source>
</evidence>
<sequence length="76" mass="8790">MAVSYKKLWHILLDRDMKKKNFQELAGLTGYAMNRLSRDENVTTDVLGKICKALNCTIDDIIDFLPDDNKIRNSEE</sequence>
<dbReference type="SUPFAM" id="SSF47413">
    <property type="entry name" value="lambda repressor-like DNA-binding domains"/>
    <property type="match status" value="1"/>
</dbReference>
<dbReference type="PROSITE" id="PS50943">
    <property type="entry name" value="HTH_CROC1"/>
    <property type="match status" value="1"/>
</dbReference>
<accession>A0ABX1VY99</accession>
<dbReference type="Pfam" id="PF13443">
    <property type="entry name" value="HTH_26"/>
    <property type="match status" value="1"/>
</dbReference>
<dbReference type="CDD" id="cd00093">
    <property type="entry name" value="HTH_XRE"/>
    <property type="match status" value="1"/>
</dbReference>